<dbReference type="EMBL" id="LZRT01000111">
    <property type="protein sequence ID" value="OUM85149.1"/>
    <property type="molecule type" value="Genomic_DNA"/>
</dbReference>
<sequence length="366" mass="40153">MQRNNRLYLDIHAIQSVPSSCINRDDTGSPKTAIYGGVLRSRVSSQSWKRAIRLMFQDVLPQEKLGIRTKRIVEMVAGEITKIDGSLESLKLAERILKNAGLDIKSVEKGTDALFFLSRSQAQALARLVVEYPEMANNTVNRGSKEKIQQALKQSPAIDVALFGRMVADEPSLNTDASAQIAHSISTHKVVTEYDYFTAVDDWPNDEHAGAGHIGTTEFNSSTMYRYATVALHQLKEQLAEDTVEAAVQFVRAFVCSMPTGKQNSFANRTLPDAVLVTLRQDQPINLVGAFEKPVPASDEGYVGPSAKRLVQHADKVYKYFAGKPVLSLTVGVLLQELGEPMPLNHVLDQLKNALPSFLEAGGSVA</sequence>
<reference evidence="2" key="1">
    <citation type="submission" date="2016-06" db="EMBL/GenBank/DDBJ databases">
        <authorList>
            <person name="Nascimento L."/>
            <person name="Pereira R.V."/>
            <person name="Martins L.F."/>
            <person name="Quaggio R.B."/>
            <person name="Silva A.M."/>
            <person name="Setubal J.C."/>
        </authorList>
    </citation>
    <scope>NUCLEOTIDE SEQUENCE [LARGE SCALE GENOMIC DNA]</scope>
</reference>
<proteinExistence type="predicted"/>
<name>A0A1Y3PLH0_9BACI</name>
<comment type="caution">
    <text evidence="1">The sequence shown here is derived from an EMBL/GenBank/DDBJ whole genome shotgun (WGS) entry which is preliminary data.</text>
</comment>
<accession>A0A1Y3PLH0</accession>
<dbReference type="InterPro" id="IPR010148">
    <property type="entry name" value="CRISPR-assoc_prot_CT1975"/>
</dbReference>
<gene>
    <name evidence="1" type="ORF">BAA01_15365</name>
</gene>
<dbReference type="Pfam" id="PF09344">
    <property type="entry name" value="Cas_CT1975"/>
    <property type="match status" value="1"/>
</dbReference>
<protein>
    <submittedName>
        <fullName evidence="1">Type I-E CRISPR-associated protein Cas7/Cse4/CasC</fullName>
    </submittedName>
</protein>
<organism evidence="1 2">
    <name type="scientific">Bacillus thermozeamaize</name>
    <dbReference type="NCBI Taxonomy" id="230954"/>
    <lineage>
        <taxon>Bacteria</taxon>
        <taxon>Bacillati</taxon>
        <taxon>Bacillota</taxon>
        <taxon>Bacilli</taxon>
        <taxon>Bacillales</taxon>
        <taxon>Bacillaceae</taxon>
        <taxon>Bacillus</taxon>
    </lineage>
</organism>
<dbReference type="NCBIfam" id="TIGR01869">
    <property type="entry name" value="casC_Cse4"/>
    <property type="match status" value="1"/>
</dbReference>
<dbReference type="AlphaFoldDB" id="A0A1Y3PLH0"/>
<evidence type="ECO:0000313" key="2">
    <source>
        <dbReference type="Proteomes" id="UP000196475"/>
    </source>
</evidence>
<dbReference type="Proteomes" id="UP000196475">
    <property type="component" value="Unassembled WGS sequence"/>
</dbReference>
<evidence type="ECO:0000313" key="1">
    <source>
        <dbReference type="EMBL" id="OUM85149.1"/>
    </source>
</evidence>